<dbReference type="AlphaFoldDB" id="A0A0U4YZW6"/>
<accession>A0A0U4YZW6</accession>
<dbReference type="EMBL" id="CDMC01000003">
    <property type="protein sequence ID" value="CEL02885.1"/>
    <property type="molecule type" value="Genomic_DNA"/>
</dbReference>
<dbReference type="OrthoDB" id="1933717at2759"/>
<name>A0A0U4YZW6_ASPCI</name>
<evidence type="ECO:0000313" key="5">
    <source>
        <dbReference type="Proteomes" id="UP000054771"/>
    </source>
</evidence>
<dbReference type="InterPro" id="IPR036291">
    <property type="entry name" value="NAD(P)-bd_dom_sf"/>
</dbReference>
<dbReference type="OMA" id="MAVYRLW"/>
<dbReference type="SUPFAM" id="SSF51735">
    <property type="entry name" value="NAD(P)-binding Rossmann-fold domains"/>
    <property type="match status" value="1"/>
</dbReference>
<dbReference type="Pfam" id="PF00106">
    <property type="entry name" value="adh_short"/>
    <property type="match status" value="1"/>
</dbReference>
<dbReference type="PROSITE" id="PS00061">
    <property type="entry name" value="ADH_SHORT"/>
    <property type="match status" value="1"/>
</dbReference>
<dbReference type="InterPro" id="IPR020904">
    <property type="entry name" value="Sc_DH/Rdtase_CS"/>
</dbReference>
<proteinExistence type="inferred from homology"/>
<dbReference type="GO" id="GO:0044550">
    <property type="term" value="P:secondary metabolite biosynthetic process"/>
    <property type="evidence" value="ECO:0007669"/>
    <property type="project" value="UniProtKB-ARBA"/>
</dbReference>
<keyword evidence="2" id="KW-0521">NADP</keyword>
<dbReference type="CDD" id="cd05233">
    <property type="entry name" value="SDR_c"/>
    <property type="match status" value="1"/>
</dbReference>
<dbReference type="PANTHER" id="PTHR42901:SF1">
    <property type="entry name" value="ALCOHOL DEHYDROGENASE"/>
    <property type="match status" value="1"/>
</dbReference>
<sequence>MSPPFPSLTKTWHDNTYASLSPTLPHLSQAAKTILITGGGSGIGAETARTFAAAGAAYIALLGRREGPLSETKTSIETEFPGTKVFTAPTDVTVETEVNEAFRAFVEFTGGRAIDVLVACAAVIGPQGDIADLASEPFLESIQKNLKGAIYTGQAFLKYKSDEETVVVEINSSAAHVNFAPGFAGYSISKWAVFRFWDSLGFESKFGAKGKVRVYHVQPGVVDTDMNREAGGVKAMGYEDHVSLPAGFSLWLTSPEARFLDGKFLWANWDVDELVARKEEIERGGLLDLQLVGWPFGAEGWVSGWKS</sequence>
<dbReference type="Gene3D" id="3.40.50.720">
    <property type="entry name" value="NAD(P)-binding Rossmann-like Domain"/>
    <property type="match status" value="1"/>
</dbReference>
<reference evidence="5" key="1">
    <citation type="journal article" date="2016" name="Genome Announc.">
        <title>Draft genome sequences of fungus Aspergillus calidoustus.</title>
        <authorList>
            <person name="Horn F."/>
            <person name="Linde J."/>
            <person name="Mattern D.J."/>
            <person name="Walther G."/>
            <person name="Guthke R."/>
            <person name="Scherlach K."/>
            <person name="Martin K."/>
            <person name="Brakhage A.A."/>
            <person name="Petzke L."/>
            <person name="Valiante V."/>
        </authorList>
    </citation>
    <scope>NUCLEOTIDE SEQUENCE [LARGE SCALE GENOMIC DNA]</scope>
    <source>
        <strain evidence="5">SF006504</strain>
    </source>
</reference>
<dbReference type="PRINTS" id="PR00081">
    <property type="entry name" value="GDHRDH"/>
</dbReference>
<evidence type="ECO:0000256" key="3">
    <source>
        <dbReference type="ARBA" id="ARBA00023002"/>
    </source>
</evidence>
<protein>
    <submittedName>
        <fullName evidence="4">Uncharacterized protein</fullName>
    </submittedName>
</protein>
<keyword evidence="3" id="KW-0560">Oxidoreductase</keyword>
<comment type="similarity">
    <text evidence="1">Belongs to the short-chain dehydrogenases/reductases (SDR) family.</text>
</comment>
<dbReference type="STRING" id="454130.A0A0U4YZW6"/>
<keyword evidence="5" id="KW-1185">Reference proteome</keyword>
<organism evidence="4 5">
    <name type="scientific">Aspergillus calidoustus</name>
    <dbReference type="NCBI Taxonomy" id="454130"/>
    <lineage>
        <taxon>Eukaryota</taxon>
        <taxon>Fungi</taxon>
        <taxon>Dikarya</taxon>
        <taxon>Ascomycota</taxon>
        <taxon>Pezizomycotina</taxon>
        <taxon>Eurotiomycetes</taxon>
        <taxon>Eurotiomycetidae</taxon>
        <taxon>Eurotiales</taxon>
        <taxon>Aspergillaceae</taxon>
        <taxon>Aspergillus</taxon>
        <taxon>Aspergillus subgen. Nidulantes</taxon>
    </lineage>
</organism>
<dbReference type="Proteomes" id="UP000054771">
    <property type="component" value="Unassembled WGS sequence"/>
</dbReference>
<evidence type="ECO:0000256" key="2">
    <source>
        <dbReference type="ARBA" id="ARBA00022857"/>
    </source>
</evidence>
<evidence type="ECO:0000256" key="1">
    <source>
        <dbReference type="ARBA" id="ARBA00006484"/>
    </source>
</evidence>
<gene>
    <name evidence="4" type="ORF">ASPCAL04048</name>
</gene>
<dbReference type="PANTHER" id="PTHR42901">
    <property type="entry name" value="ALCOHOL DEHYDROGENASE"/>
    <property type="match status" value="1"/>
</dbReference>
<dbReference type="InterPro" id="IPR002347">
    <property type="entry name" value="SDR_fam"/>
</dbReference>
<evidence type="ECO:0000313" key="4">
    <source>
        <dbReference type="EMBL" id="CEL02885.1"/>
    </source>
</evidence>
<dbReference type="GO" id="GO:0016491">
    <property type="term" value="F:oxidoreductase activity"/>
    <property type="evidence" value="ECO:0007669"/>
    <property type="project" value="UniProtKB-KW"/>
</dbReference>